<protein>
    <recommendedName>
        <fullName evidence="6">RNA polymerase sigma factor</fullName>
    </recommendedName>
</protein>
<evidence type="ECO:0000256" key="2">
    <source>
        <dbReference type="ARBA" id="ARBA00023015"/>
    </source>
</evidence>
<dbReference type="InterPro" id="IPR007627">
    <property type="entry name" value="RNA_pol_sigma70_r2"/>
</dbReference>
<feature type="domain" description="RNA polymerase sigma-70 region 2" evidence="7">
    <location>
        <begin position="29"/>
        <end position="85"/>
    </location>
</feature>
<dbReference type="GO" id="GO:0003677">
    <property type="term" value="F:DNA binding"/>
    <property type="evidence" value="ECO:0007669"/>
    <property type="project" value="UniProtKB-KW"/>
</dbReference>
<evidence type="ECO:0000259" key="8">
    <source>
        <dbReference type="Pfam" id="PF08281"/>
    </source>
</evidence>
<evidence type="ECO:0000256" key="4">
    <source>
        <dbReference type="ARBA" id="ARBA00023125"/>
    </source>
</evidence>
<reference evidence="9 10" key="1">
    <citation type="submission" date="2019-03" db="EMBL/GenBank/DDBJ databases">
        <title>Genomic Encyclopedia of Type Strains, Phase III (KMG-III): the genomes of soil and plant-associated and newly described type strains.</title>
        <authorList>
            <person name="Whitman W."/>
        </authorList>
    </citation>
    <scope>NUCLEOTIDE SEQUENCE [LARGE SCALE GENOMIC DNA]</scope>
    <source>
        <strain evidence="9 10">CECT 7378</strain>
    </source>
</reference>
<dbReference type="Pfam" id="PF04542">
    <property type="entry name" value="Sigma70_r2"/>
    <property type="match status" value="1"/>
</dbReference>
<proteinExistence type="inferred from homology"/>
<organism evidence="9 10">
    <name type="scientific">Marinomonas balearica</name>
    <dbReference type="NCBI Taxonomy" id="491947"/>
    <lineage>
        <taxon>Bacteria</taxon>
        <taxon>Pseudomonadati</taxon>
        <taxon>Pseudomonadota</taxon>
        <taxon>Gammaproteobacteria</taxon>
        <taxon>Oceanospirillales</taxon>
        <taxon>Oceanospirillaceae</taxon>
        <taxon>Marinomonas</taxon>
    </lineage>
</organism>
<dbReference type="RefSeq" id="WP_133503668.1">
    <property type="nucleotide sequence ID" value="NZ_SNXC01000011.1"/>
</dbReference>
<feature type="domain" description="RNA polymerase sigma factor 70 region 4 type 2" evidence="8">
    <location>
        <begin position="126"/>
        <end position="172"/>
    </location>
</feature>
<evidence type="ECO:0000256" key="5">
    <source>
        <dbReference type="ARBA" id="ARBA00023163"/>
    </source>
</evidence>
<evidence type="ECO:0000256" key="6">
    <source>
        <dbReference type="RuleBase" id="RU000716"/>
    </source>
</evidence>
<dbReference type="Pfam" id="PF08281">
    <property type="entry name" value="Sigma70_r4_2"/>
    <property type="match status" value="1"/>
</dbReference>
<dbReference type="Gene3D" id="1.10.1740.10">
    <property type="match status" value="1"/>
</dbReference>
<dbReference type="GO" id="GO:0006352">
    <property type="term" value="P:DNA-templated transcription initiation"/>
    <property type="evidence" value="ECO:0007669"/>
    <property type="project" value="InterPro"/>
</dbReference>
<dbReference type="OrthoDB" id="9797134at2"/>
<keyword evidence="10" id="KW-1185">Reference proteome</keyword>
<dbReference type="InterPro" id="IPR000838">
    <property type="entry name" value="RNA_pol_sigma70_ECF_CS"/>
</dbReference>
<dbReference type="PANTHER" id="PTHR43133">
    <property type="entry name" value="RNA POLYMERASE ECF-TYPE SIGMA FACTO"/>
    <property type="match status" value="1"/>
</dbReference>
<dbReference type="CDD" id="cd06171">
    <property type="entry name" value="Sigma70_r4"/>
    <property type="match status" value="1"/>
</dbReference>
<name>A0A4R6M9Q0_9GAMM</name>
<dbReference type="Gene3D" id="1.10.10.10">
    <property type="entry name" value="Winged helix-like DNA-binding domain superfamily/Winged helix DNA-binding domain"/>
    <property type="match status" value="1"/>
</dbReference>
<dbReference type="InterPro" id="IPR014284">
    <property type="entry name" value="RNA_pol_sigma-70_dom"/>
</dbReference>
<dbReference type="InterPro" id="IPR039425">
    <property type="entry name" value="RNA_pol_sigma-70-like"/>
</dbReference>
<evidence type="ECO:0000256" key="1">
    <source>
        <dbReference type="ARBA" id="ARBA00010641"/>
    </source>
</evidence>
<dbReference type="InterPro" id="IPR036388">
    <property type="entry name" value="WH-like_DNA-bd_sf"/>
</dbReference>
<dbReference type="NCBIfam" id="TIGR02937">
    <property type="entry name" value="sigma70-ECF"/>
    <property type="match status" value="1"/>
</dbReference>
<sequence length="179" mass="20624">MNTLNCVNKSQENCKIDIEGLYSTQNEKLRRFISKKIWHKEDAEEVLQFTYLEAIRCQHKFSGDSKPETWLFGIAANLTKNYFKKFYNAPELEEMTEALIYSLESEIEADPAMLVEHESLLSKTVDAMNQLPTDTQFILDMVIDKDYSYQETANAVGVPIGTIRSRLSRARQVLKQCIA</sequence>
<evidence type="ECO:0000259" key="7">
    <source>
        <dbReference type="Pfam" id="PF04542"/>
    </source>
</evidence>
<gene>
    <name evidence="9" type="ORF">DFP79_1882</name>
</gene>
<dbReference type="PROSITE" id="PS01063">
    <property type="entry name" value="SIGMA70_ECF"/>
    <property type="match status" value="1"/>
</dbReference>
<keyword evidence="4 6" id="KW-0238">DNA-binding</keyword>
<evidence type="ECO:0000313" key="9">
    <source>
        <dbReference type="EMBL" id="TDO98241.1"/>
    </source>
</evidence>
<dbReference type="AlphaFoldDB" id="A0A4R6M9Q0"/>
<dbReference type="InterPro" id="IPR013325">
    <property type="entry name" value="RNA_pol_sigma_r2"/>
</dbReference>
<dbReference type="PANTHER" id="PTHR43133:SF51">
    <property type="entry name" value="RNA POLYMERASE SIGMA FACTOR"/>
    <property type="match status" value="1"/>
</dbReference>
<dbReference type="GO" id="GO:0016987">
    <property type="term" value="F:sigma factor activity"/>
    <property type="evidence" value="ECO:0007669"/>
    <property type="project" value="UniProtKB-KW"/>
</dbReference>
<evidence type="ECO:0000313" key="10">
    <source>
        <dbReference type="Proteomes" id="UP000294656"/>
    </source>
</evidence>
<keyword evidence="5 6" id="KW-0804">Transcription</keyword>
<comment type="similarity">
    <text evidence="1 6">Belongs to the sigma-70 factor family. ECF subfamily.</text>
</comment>
<keyword evidence="2 6" id="KW-0805">Transcription regulation</keyword>
<keyword evidence="3 6" id="KW-0731">Sigma factor</keyword>
<dbReference type="SUPFAM" id="SSF88946">
    <property type="entry name" value="Sigma2 domain of RNA polymerase sigma factors"/>
    <property type="match status" value="1"/>
</dbReference>
<dbReference type="SUPFAM" id="SSF88659">
    <property type="entry name" value="Sigma3 and sigma4 domains of RNA polymerase sigma factors"/>
    <property type="match status" value="1"/>
</dbReference>
<dbReference type="EMBL" id="SNXC01000011">
    <property type="protein sequence ID" value="TDO98241.1"/>
    <property type="molecule type" value="Genomic_DNA"/>
</dbReference>
<accession>A0A4R6M9Q0</accession>
<comment type="caution">
    <text evidence="9">The sequence shown here is derived from an EMBL/GenBank/DDBJ whole genome shotgun (WGS) entry which is preliminary data.</text>
</comment>
<dbReference type="InterPro" id="IPR013324">
    <property type="entry name" value="RNA_pol_sigma_r3/r4-like"/>
</dbReference>
<dbReference type="Proteomes" id="UP000294656">
    <property type="component" value="Unassembled WGS sequence"/>
</dbReference>
<dbReference type="InterPro" id="IPR013249">
    <property type="entry name" value="RNA_pol_sigma70_r4_t2"/>
</dbReference>
<evidence type="ECO:0000256" key="3">
    <source>
        <dbReference type="ARBA" id="ARBA00023082"/>
    </source>
</evidence>